<dbReference type="EMBL" id="JAMOIM010000006">
    <property type="protein sequence ID" value="MCW6508527.1"/>
    <property type="molecule type" value="Genomic_DNA"/>
</dbReference>
<evidence type="ECO:0000313" key="5">
    <source>
        <dbReference type="Proteomes" id="UP001165667"/>
    </source>
</evidence>
<dbReference type="Pfam" id="PF07378">
    <property type="entry name" value="FlbT"/>
    <property type="match status" value="1"/>
</dbReference>
<evidence type="ECO:0000256" key="2">
    <source>
        <dbReference type="ARBA" id="ARBA00022795"/>
    </source>
</evidence>
<dbReference type="InterPro" id="IPR009967">
    <property type="entry name" value="Flagellum_FlbT"/>
</dbReference>
<dbReference type="GO" id="GO:0048027">
    <property type="term" value="F:mRNA 5'-UTR binding"/>
    <property type="evidence" value="ECO:0007669"/>
    <property type="project" value="InterPro"/>
</dbReference>
<evidence type="ECO:0000313" key="4">
    <source>
        <dbReference type="EMBL" id="MCW6508527.1"/>
    </source>
</evidence>
<reference evidence="4" key="1">
    <citation type="submission" date="2022-05" db="EMBL/GenBank/DDBJ databases">
        <authorList>
            <person name="Pankratov T."/>
        </authorList>
    </citation>
    <scope>NUCLEOTIDE SEQUENCE</scope>
    <source>
        <strain evidence="4">BP6-180914</strain>
    </source>
</reference>
<dbReference type="Proteomes" id="UP001165667">
    <property type="component" value="Unassembled WGS sequence"/>
</dbReference>
<proteinExistence type="predicted"/>
<sequence length="135" mass="15183">MHITLRANEKIYINGAVLKPDRKVSIELLNDAVFLLQAHVMGEAEATTPMRQLYYIVQLMLMEPTDLAINHTVFDQQCIAMAGVYRDVTILEGLARISGLVSRKRHFEALKVIRSLLPNEQQLIDGQRPALAQAS</sequence>
<keyword evidence="1" id="KW-0678">Repressor</keyword>
<dbReference type="PIRSF" id="PIRSF009533">
    <property type="entry name" value="FlbT"/>
    <property type="match status" value="1"/>
</dbReference>
<organism evidence="4 5">
    <name type="scientific">Lichenifustis flavocetrariae</name>
    <dbReference type="NCBI Taxonomy" id="2949735"/>
    <lineage>
        <taxon>Bacteria</taxon>
        <taxon>Pseudomonadati</taxon>
        <taxon>Pseudomonadota</taxon>
        <taxon>Alphaproteobacteria</taxon>
        <taxon>Hyphomicrobiales</taxon>
        <taxon>Lichenihabitantaceae</taxon>
        <taxon>Lichenifustis</taxon>
    </lineage>
</organism>
<dbReference type="GO" id="GO:1902209">
    <property type="term" value="P:negative regulation of bacterial-type flagellum assembly"/>
    <property type="evidence" value="ECO:0007669"/>
    <property type="project" value="InterPro"/>
</dbReference>
<evidence type="ECO:0000256" key="3">
    <source>
        <dbReference type="ARBA" id="ARBA00022884"/>
    </source>
</evidence>
<evidence type="ECO:0000256" key="1">
    <source>
        <dbReference type="ARBA" id="ARBA00022491"/>
    </source>
</evidence>
<dbReference type="RefSeq" id="WP_282584898.1">
    <property type="nucleotide sequence ID" value="NZ_JAMOIM010000006.1"/>
</dbReference>
<comment type="caution">
    <text evidence="4">The sequence shown here is derived from an EMBL/GenBank/DDBJ whole genome shotgun (WGS) entry which is preliminary data.</text>
</comment>
<keyword evidence="4" id="KW-0966">Cell projection</keyword>
<name>A0AA41YWN7_9HYPH</name>
<keyword evidence="4" id="KW-0282">Flagellum</keyword>
<dbReference type="GO" id="GO:0006402">
    <property type="term" value="P:mRNA catabolic process"/>
    <property type="evidence" value="ECO:0007669"/>
    <property type="project" value="InterPro"/>
</dbReference>
<dbReference type="NCBIfam" id="NF001995">
    <property type="entry name" value="PRK00794.1-1"/>
    <property type="match status" value="1"/>
</dbReference>
<keyword evidence="5" id="KW-1185">Reference proteome</keyword>
<dbReference type="AlphaFoldDB" id="A0AA41YWN7"/>
<keyword evidence="3" id="KW-0694">RNA-binding</keyword>
<gene>
    <name evidence="4" type="primary">flbT</name>
    <name evidence="4" type="ORF">M8523_10910</name>
</gene>
<protein>
    <submittedName>
        <fullName evidence="4">Flagellar biosynthesis repressor FlbT</fullName>
    </submittedName>
</protein>
<keyword evidence="4" id="KW-0969">Cilium</keyword>
<accession>A0AA41YWN7</accession>
<dbReference type="GO" id="GO:0044781">
    <property type="term" value="P:bacterial-type flagellum organization"/>
    <property type="evidence" value="ECO:0007669"/>
    <property type="project" value="UniProtKB-KW"/>
</dbReference>
<keyword evidence="2" id="KW-1005">Bacterial flagellum biogenesis</keyword>